<evidence type="ECO:0000313" key="2">
    <source>
        <dbReference type="Proteomes" id="UP000766486"/>
    </source>
</evidence>
<dbReference type="SUPFAM" id="SSF56112">
    <property type="entry name" value="Protein kinase-like (PK-like)"/>
    <property type="match status" value="1"/>
</dbReference>
<dbReference type="PANTHER" id="PTHR21310:SF15">
    <property type="entry name" value="AMINOGLYCOSIDE PHOSPHOTRANSFERASE DOMAIN-CONTAINING PROTEIN"/>
    <property type="match status" value="1"/>
</dbReference>
<gene>
    <name evidence="1" type="ORF">CLO192961_LOCUS248236</name>
</gene>
<dbReference type="InterPro" id="IPR011009">
    <property type="entry name" value="Kinase-like_dom_sf"/>
</dbReference>
<dbReference type="PANTHER" id="PTHR21310">
    <property type="entry name" value="AMINOGLYCOSIDE PHOSPHOTRANSFERASE-RELATED-RELATED"/>
    <property type="match status" value="1"/>
</dbReference>
<organism evidence="1 2">
    <name type="scientific">Bionectria ochroleuca</name>
    <name type="common">Gliocladium roseum</name>
    <dbReference type="NCBI Taxonomy" id="29856"/>
    <lineage>
        <taxon>Eukaryota</taxon>
        <taxon>Fungi</taxon>
        <taxon>Dikarya</taxon>
        <taxon>Ascomycota</taxon>
        <taxon>Pezizomycotina</taxon>
        <taxon>Sordariomycetes</taxon>
        <taxon>Hypocreomycetidae</taxon>
        <taxon>Hypocreales</taxon>
        <taxon>Bionectriaceae</taxon>
        <taxon>Clonostachys</taxon>
    </lineage>
</organism>
<accession>A0ABY6UCP9</accession>
<comment type="caution">
    <text evidence="1">The sequence shown here is derived from an EMBL/GenBank/DDBJ whole genome shotgun (WGS) entry which is preliminary data.</text>
</comment>
<proteinExistence type="predicted"/>
<dbReference type="InterPro" id="IPR051678">
    <property type="entry name" value="AGP_Transferase"/>
</dbReference>
<sequence length="432" mass="48790">MHMLPSHHTCPSPSQIQVDDATWEQNLDDEVEALVALVNVEELCRAASALRRGKGCYFSMGDHNGRKATMNGIYFDAWIHFEDRNTWLVRIPRITACPADLIESCVQNEYATLKWLKSAGVTVPKPYGYGLASDRSNRVGVSYIFEMVPLGKPFNATQATREQKTRVYSQYANIISRIGSQRPCDFACSLAPTREWVTGGAIASDKLTHLGRHGPYGTALDYFESIAERHLDLIADGQLYPEYPKEAFLFYTLLLKEAAPILTAQSESLRGFWLKHTDDNGDHIYVDKEYNILSIVNWQFARFVPAAEAFCPGLFSASIGRLYGGSPGVTLDDHLFARMLRENGRHDLSNFALSGDLARRFQLGLASGLSKREIYWLIKAVLELLPGDHGAAQYQYVEAWCEAQWNEMPRDTRKQKIEMLLYTQRFAEAQLV</sequence>
<evidence type="ECO:0000313" key="1">
    <source>
        <dbReference type="EMBL" id="VUC28937.1"/>
    </source>
</evidence>
<protein>
    <recommendedName>
        <fullName evidence="3">Aminoglycoside phosphotransferase domain-containing protein</fullName>
    </recommendedName>
</protein>
<dbReference type="EMBL" id="CABFNS010000795">
    <property type="protein sequence ID" value="VUC28937.1"/>
    <property type="molecule type" value="Genomic_DNA"/>
</dbReference>
<reference evidence="1 2" key="1">
    <citation type="submission" date="2019-06" db="EMBL/GenBank/DDBJ databases">
        <authorList>
            <person name="Broberg M."/>
        </authorList>
    </citation>
    <scope>NUCLEOTIDE SEQUENCE [LARGE SCALE GENOMIC DNA]</scope>
</reference>
<name>A0ABY6UCP9_BIOOC</name>
<keyword evidence="2" id="KW-1185">Reference proteome</keyword>
<evidence type="ECO:0008006" key="3">
    <source>
        <dbReference type="Google" id="ProtNLM"/>
    </source>
</evidence>
<dbReference type="Proteomes" id="UP000766486">
    <property type="component" value="Unassembled WGS sequence"/>
</dbReference>